<dbReference type="InterPro" id="IPR001680">
    <property type="entry name" value="WD40_rpt"/>
</dbReference>
<gene>
    <name evidence="5" type="ORF">L227DRAFT_543551</name>
</gene>
<feature type="repeat" description="WD" evidence="3">
    <location>
        <begin position="753"/>
        <end position="789"/>
    </location>
</feature>
<feature type="repeat" description="WD" evidence="3">
    <location>
        <begin position="582"/>
        <end position="617"/>
    </location>
</feature>
<dbReference type="Pfam" id="PF00400">
    <property type="entry name" value="WD40"/>
    <property type="match status" value="8"/>
</dbReference>
<organism evidence="5 6">
    <name type="scientific">Lentinus tigrinus ALCF2SS1-6</name>
    <dbReference type="NCBI Taxonomy" id="1328759"/>
    <lineage>
        <taxon>Eukaryota</taxon>
        <taxon>Fungi</taxon>
        <taxon>Dikarya</taxon>
        <taxon>Basidiomycota</taxon>
        <taxon>Agaricomycotina</taxon>
        <taxon>Agaricomycetes</taxon>
        <taxon>Polyporales</taxon>
        <taxon>Polyporaceae</taxon>
        <taxon>Lentinus</taxon>
    </lineage>
</organism>
<sequence>MNTTFRSETLHSWDIYAQQLFHHGHGQAIWLPDPDPTAREVQIGDVGWMREGTFLQLFNAMKSEDKQPVLYGVPEEYTPFDPPNLIVSGPQERILQRFLYSRTVREVDVSSGASAGAPLPIPTVSGGASFNFKCGADVGAFLVFSPKSYSMDIESKRHVVNYIRANFTHWLAFADKFGLEKKDQDLFFVCGTTKTSRWARAAFRGQYKKKQGTITADFSSAAGLNLSVSISNQSLPTSSYGAGPTRRARSPTLSTVVSASGSPDAEGVDEPIDQCIFIHYYKVKRRIWGNKVMKAAAGPHDLPSPDPDEGSVDPVAEDDSGSDDEGRSQEYFDPVNELLDYILENSEASIAIASDRDLYALFKDQEFPDDVTAALYELQPSVELDEHGVGTVSAAIDFSKKTTADEPDSAYVPPETTADSSAHPQEGADGPSRLESPTHGGDDEESLRKMITYGAPTSIHDGSVTALTYSADGKYAASGSEDTTIILWDVPTNNPLHKLSGHCDTVSSLAFSRDNEYLASGSNDEKVILWRVQDGQEDRRLSPGVPIHTVAYTPDGSKLIAGAYNGSLIIWETEGYQQLRVITKHLAVITFIVFSPDGRLMATGGTESDCYIWDLETLGQGEPKSVLQGHKGMVCSAAFSPDGNRIVTASDDGSARVWKTETGEALVILHEHTGPVWTVAFSPDGKRVASGSSDSTVKVCDSFSGERIFSLDGHDSMINAVQFSPGGQFIASAASDNTVRLWNAADGSCVATFNEHSDNVTTVLFSPTDGTLVSGSHDGTVRIRPLMTI</sequence>
<feature type="repeat" description="WD" evidence="3">
    <location>
        <begin position="627"/>
        <end position="668"/>
    </location>
</feature>
<feature type="repeat" description="WD" evidence="3">
    <location>
        <begin position="499"/>
        <end position="540"/>
    </location>
</feature>
<feature type="compositionally biased region" description="Acidic residues" evidence="4">
    <location>
        <begin position="306"/>
        <end position="323"/>
    </location>
</feature>
<keyword evidence="6" id="KW-1185">Reference proteome</keyword>
<proteinExistence type="predicted"/>
<keyword evidence="1 3" id="KW-0853">WD repeat</keyword>
<feature type="repeat" description="WD" evidence="3">
    <location>
        <begin position="457"/>
        <end position="498"/>
    </location>
</feature>
<feature type="region of interest" description="Disordered" evidence="4">
    <location>
        <begin position="400"/>
        <end position="444"/>
    </location>
</feature>
<dbReference type="PROSITE" id="PS00678">
    <property type="entry name" value="WD_REPEATS_1"/>
    <property type="match status" value="2"/>
</dbReference>
<evidence type="ECO:0000256" key="3">
    <source>
        <dbReference type="PROSITE-ProRule" id="PRU00221"/>
    </source>
</evidence>
<dbReference type="InterPro" id="IPR015943">
    <property type="entry name" value="WD40/YVTN_repeat-like_dom_sf"/>
</dbReference>
<dbReference type="PANTHER" id="PTHR19848:SF8">
    <property type="entry name" value="F-BOX AND WD REPEAT DOMAIN CONTAINING 7"/>
    <property type="match status" value="1"/>
</dbReference>
<dbReference type="InterPro" id="IPR020472">
    <property type="entry name" value="WD40_PAC1"/>
</dbReference>
<evidence type="ECO:0000313" key="6">
    <source>
        <dbReference type="Proteomes" id="UP000313359"/>
    </source>
</evidence>
<dbReference type="OrthoDB" id="538223at2759"/>
<dbReference type="Proteomes" id="UP000313359">
    <property type="component" value="Unassembled WGS sequence"/>
</dbReference>
<dbReference type="SUPFAM" id="SSF50978">
    <property type="entry name" value="WD40 repeat-like"/>
    <property type="match status" value="1"/>
</dbReference>
<dbReference type="PROSITE" id="PS50082">
    <property type="entry name" value="WD_REPEATS_2"/>
    <property type="match status" value="8"/>
</dbReference>
<evidence type="ECO:0000256" key="2">
    <source>
        <dbReference type="ARBA" id="ARBA00022737"/>
    </source>
</evidence>
<dbReference type="Gene3D" id="2.130.10.10">
    <property type="entry name" value="YVTN repeat-like/Quinoprotein amine dehydrogenase"/>
    <property type="match status" value="3"/>
</dbReference>
<dbReference type="SMART" id="SM00320">
    <property type="entry name" value="WD40"/>
    <property type="match status" value="8"/>
</dbReference>
<dbReference type="PRINTS" id="PR00320">
    <property type="entry name" value="GPROTEINBRPT"/>
</dbReference>
<dbReference type="AlphaFoldDB" id="A0A5C2SJX1"/>
<keyword evidence="2" id="KW-0677">Repeat</keyword>
<dbReference type="InterPro" id="IPR019775">
    <property type="entry name" value="WD40_repeat_CS"/>
</dbReference>
<feature type="repeat" description="WD" evidence="3">
    <location>
        <begin position="669"/>
        <end position="710"/>
    </location>
</feature>
<dbReference type="CDD" id="cd00200">
    <property type="entry name" value="WD40"/>
    <property type="match status" value="1"/>
</dbReference>
<name>A0A5C2SJX1_9APHY</name>
<evidence type="ECO:0000256" key="1">
    <source>
        <dbReference type="ARBA" id="ARBA00022574"/>
    </source>
</evidence>
<evidence type="ECO:0000313" key="5">
    <source>
        <dbReference type="EMBL" id="RPD63554.1"/>
    </source>
</evidence>
<dbReference type="InterPro" id="IPR036322">
    <property type="entry name" value="WD40_repeat_dom_sf"/>
</dbReference>
<feature type="repeat" description="WD" evidence="3">
    <location>
        <begin position="547"/>
        <end position="581"/>
    </location>
</feature>
<feature type="repeat" description="WD" evidence="3">
    <location>
        <begin position="711"/>
        <end position="752"/>
    </location>
</feature>
<dbReference type="PANTHER" id="PTHR19848">
    <property type="entry name" value="WD40 REPEAT PROTEIN"/>
    <property type="match status" value="1"/>
</dbReference>
<dbReference type="PROSITE" id="PS50294">
    <property type="entry name" value="WD_REPEATS_REGION"/>
    <property type="match status" value="7"/>
</dbReference>
<feature type="region of interest" description="Disordered" evidence="4">
    <location>
        <begin position="298"/>
        <end position="329"/>
    </location>
</feature>
<dbReference type="EMBL" id="ML122256">
    <property type="protein sequence ID" value="RPD63554.1"/>
    <property type="molecule type" value="Genomic_DNA"/>
</dbReference>
<dbReference type="STRING" id="1328759.A0A5C2SJX1"/>
<reference evidence="5" key="1">
    <citation type="journal article" date="2018" name="Genome Biol. Evol.">
        <title>Genomics and development of Lentinus tigrinus, a white-rot wood-decaying mushroom with dimorphic fruiting bodies.</title>
        <authorList>
            <person name="Wu B."/>
            <person name="Xu Z."/>
            <person name="Knudson A."/>
            <person name="Carlson A."/>
            <person name="Chen N."/>
            <person name="Kovaka S."/>
            <person name="LaButti K."/>
            <person name="Lipzen A."/>
            <person name="Pennachio C."/>
            <person name="Riley R."/>
            <person name="Schakwitz W."/>
            <person name="Umezawa K."/>
            <person name="Ohm R.A."/>
            <person name="Grigoriev I.V."/>
            <person name="Nagy L.G."/>
            <person name="Gibbons J."/>
            <person name="Hibbett D."/>
        </authorList>
    </citation>
    <scope>NUCLEOTIDE SEQUENCE [LARGE SCALE GENOMIC DNA]</scope>
    <source>
        <strain evidence="5">ALCF2SS1-6</strain>
    </source>
</reference>
<accession>A0A5C2SJX1</accession>
<evidence type="ECO:0000256" key="4">
    <source>
        <dbReference type="SAM" id="MobiDB-lite"/>
    </source>
</evidence>
<protein>
    <submittedName>
        <fullName evidence="5">WD40 repeat-like protein</fullName>
    </submittedName>
</protein>